<dbReference type="InterPro" id="IPR014746">
    <property type="entry name" value="Gln_synth/guanido_kin_cat_dom"/>
</dbReference>
<keyword evidence="2 5" id="KW-0547">Nucleotide-binding</keyword>
<keyword evidence="8" id="KW-1185">Reference proteome</keyword>
<dbReference type="NCBIfam" id="TIGR03444">
    <property type="entry name" value="EgtA_Cys_ligase"/>
    <property type="match status" value="1"/>
</dbReference>
<comment type="similarity">
    <text evidence="5">Belongs to the glutamate--cysteine ligase type 2 family. EgtA subfamily.</text>
</comment>
<keyword evidence="1 5" id="KW-0436">Ligase</keyword>
<feature type="region of interest" description="Disordered" evidence="6">
    <location>
        <begin position="368"/>
        <end position="471"/>
    </location>
</feature>
<dbReference type="SUPFAM" id="SSF55931">
    <property type="entry name" value="Glutamine synthetase/guanido kinase"/>
    <property type="match status" value="1"/>
</dbReference>
<dbReference type="Proteomes" id="UP001501442">
    <property type="component" value="Unassembled WGS sequence"/>
</dbReference>
<dbReference type="PANTHER" id="PTHR34378">
    <property type="entry name" value="GLUTAMATE--CYSTEINE LIGASE, CHLOROPLASTIC"/>
    <property type="match status" value="1"/>
</dbReference>
<feature type="region of interest" description="Disordered" evidence="6">
    <location>
        <begin position="55"/>
        <end position="78"/>
    </location>
</feature>
<evidence type="ECO:0000256" key="6">
    <source>
        <dbReference type="SAM" id="MobiDB-lite"/>
    </source>
</evidence>
<sequence length="471" mass="50373">MSRLTIDEIYEHVKGVCFKTGPPGLVGVETEWFVIDRNAPARSVPLSRVQAAMEAAGPPPAGSRITYEPGGQLELSSPPRRGPAAAYAAIARDIAHVGAHLAEEGLALDGRGADTRPTVFQATEGRYRCMRDYFGESGLRMMCGTASLQVCLDIGADDKDAARRWRLAHALGPVLVAAFANSPGPAARSSRQIVWETLDRGRTAPVGGDDPAEAWTRYALDAQVMLIRDGWVAAPGMTFREWAATGRPDLGDLAYHLSTLFPPVRPQGWLELRMIDALPEPYWPVPLAVATALLDDPLAADAAEEAAEPARDRWRQAARDALADPVLARAARRCFEAALDALPRLGADTLIPPVEAYARRFVERGRCPADEEAERPSDAERGGRSGRVREEPARGASAKAGRPADAERGGRGASEKAARGAGDERPTDRAGERLAGRADGRRAARPDAYPAVPGVPAGPPATTAEEEPTWT</sequence>
<dbReference type="Pfam" id="PF04107">
    <property type="entry name" value="GCS2"/>
    <property type="match status" value="1"/>
</dbReference>
<feature type="compositionally biased region" description="Basic and acidic residues" evidence="6">
    <location>
        <begin position="402"/>
        <end position="445"/>
    </location>
</feature>
<comment type="caution">
    <text evidence="7">The sequence shown here is derived from an EMBL/GenBank/DDBJ whole genome shotgun (WGS) entry which is preliminary data.</text>
</comment>
<gene>
    <name evidence="5 7" type="primary">egtA</name>
    <name evidence="7" type="ORF">GCM10023196_085760</name>
</gene>
<dbReference type="EC" id="6.3.2.2" evidence="5"/>
<dbReference type="InterPro" id="IPR017809">
    <property type="entry name" value="EgtA_Actinobacteria"/>
</dbReference>
<dbReference type="InterPro" id="IPR035434">
    <property type="entry name" value="GCL_bact_plant"/>
</dbReference>
<accession>A0ABP8UNQ0</accession>
<feature type="compositionally biased region" description="Basic and acidic residues" evidence="6">
    <location>
        <begin position="368"/>
        <end position="393"/>
    </location>
</feature>
<dbReference type="Gene3D" id="3.30.590.20">
    <property type="match status" value="1"/>
</dbReference>
<reference evidence="8" key="1">
    <citation type="journal article" date="2019" name="Int. J. Syst. Evol. Microbiol.">
        <title>The Global Catalogue of Microorganisms (GCM) 10K type strain sequencing project: providing services to taxonomists for standard genome sequencing and annotation.</title>
        <authorList>
            <consortium name="The Broad Institute Genomics Platform"/>
            <consortium name="The Broad Institute Genome Sequencing Center for Infectious Disease"/>
            <person name="Wu L."/>
            <person name="Ma J."/>
        </authorList>
    </citation>
    <scope>NUCLEOTIDE SEQUENCE [LARGE SCALE GENOMIC DNA]</scope>
    <source>
        <strain evidence="8">JCM 17939</strain>
    </source>
</reference>
<dbReference type="InterPro" id="IPR006336">
    <property type="entry name" value="GCS2"/>
</dbReference>
<evidence type="ECO:0000256" key="4">
    <source>
        <dbReference type="ARBA" id="ARBA00048819"/>
    </source>
</evidence>
<evidence type="ECO:0000256" key="2">
    <source>
        <dbReference type="ARBA" id="ARBA00022741"/>
    </source>
</evidence>
<comment type="function">
    <text evidence="5">Catalyzes the synthesis of gamma-glutamylcysteine (gamma-GC). This compound is used as substrate for the biosynthesis of the low-molecular thiol compound ergothioneine.</text>
</comment>
<dbReference type="EMBL" id="BAABHK010000017">
    <property type="protein sequence ID" value="GAA4636354.1"/>
    <property type="molecule type" value="Genomic_DNA"/>
</dbReference>
<evidence type="ECO:0000313" key="7">
    <source>
        <dbReference type="EMBL" id="GAA4636354.1"/>
    </source>
</evidence>
<protein>
    <recommendedName>
        <fullName evidence="5">Glutamate--cysteine ligase EgtA</fullName>
        <ecNumber evidence="5">6.3.2.2</ecNumber>
    </recommendedName>
    <alternativeName>
        <fullName evidence="5">Gamma-glutamylcysteine synthase</fullName>
        <shortName evidence="5">GCS</shortName>
        <shortName evidence="5">Gamma-ECS</shortName>
    </alternativeName>
</protein>
<evidence type="ECO:0000256" key="1">
    <source>
        <dbReference type="ARBA" id="ARBA00022598"/>
    </source>
</evidence>
<evidence type="ECO:0000256" key="3">
    <source>
        <dbReference type="ARBA" id="ARBA00022840"/>
    </source>
</evidence>
<name>A0ABP8UNQ0_9ACTN</name>
<dbReference type="PANTHER" id="PTHR34378:SF1">
    <property type="entry name" value="GLUTAMATE--CYSTEINE LIGASE, CHLOROPLASTIC"/>
    <property type="match status" value="1"/>
</dbReference>
<evidence type="ECO:0000313" key="8">
    <source>
        <dbReference type="Proteomes" id="UP001501442"/>
    </source>
</evidence>
<dbReference type="GO" id="GO:0016874">
    <property type="term" value="F:ligase activity"/>
    <property type="evidence" value="ECO:0007669"/>
    <property type="project" value="UniProtKB-KW"/>
</dbReference>
<dbReference type="HAMAP" id="MF_02034">
    <property type="entry name" value="EgtA"/>
    <property type="match status" value="1"/>
</dbReference>
<proteinExistence type="inferred from homology"/>
<organism evidence="7 8">
    <name type="scientific">Actinoallomurus vinaceus</name>
    <dbReference type="NCBI Taxonomy" id="1080074"/>
    <lineage>
        <taxon>Bacteria</taxon>
        <taxon>Bacillati</taxon>
        <taxon>Actinomycetota</taxon>
        <taxon>Actinomycetes</taxon>
        <taxon>Streptosporangiales</taxon>
        <taxon>Thermomonosporaceae</taxon>
        <taxon>Actinoallomurus</taxon>
    </lineage>
</organism>
<keyword evidence="3 5" id="KW-0067">ATP-binding</keyword>
<evidence type="ECO:0000256" key="5">
    <source>
        <dbReference type="HAMAP-Rule" id="MF_02034"/>
    </source>
</evidence>
<feature type="compositionally biased region" description="Low complexity" evidence="6">
    <location>
        <begin position="446"/>
        <end position="463"/>
    </location>
</feature>
<comment type="catalytic activity">
    <reaction evidence="4 5">
        <text>L-cysteine + L-glutamate + ATP = gamma-L-glutamyl-L-cysteine + ADP + phosphate + H(+)</text>
        <dbReference type="Rhea" id="RHEA:13285"/>
        <dbReference type="ChEBI" id="CHEBI:15378"/>
        <dbReference type="ChEBI" id="CHEBI:29985"/>
        <dbReference type="ChEBI" id="CHEBI:30616"/>
        <dbReference type="ChEBI" id="CHEBI:35235"/>
        <dbReference type="ChEBI" id="CHEBI:43474"/>
        <dbReference type="ChEBI" id="CHEBI:58173"/>
        <dbReference type="ChEBI" id="CHEBI:456216"/>
        <dbReference type="EC" id="6.3.2.2"/>
    </reaction>
</comment>
<comment type="pathway">
    <text evidence="5">Amino-acid biosynthesis; ergothioneine biosynthesis.</text>
</comment>